<evidence type="ECO:0000256" key="7">
    <source>
        <dbReference type="ARBA" id="ARBA00023146"/>
    </source>
</evidence>
<dbReference type="GO" id="GO:0005524">
    <property type="term" value="F:ATP binding"/>
    <property type="evidence" value="ECO:0007669"/>
    <property type="project" value="UniProtKB-UniRule"/>
</dbReference>
<dbReference type="InterPro" id="IPR004365">
    <property type="entry name" value="NA-bd_OB_tRNA"/>
</dbReference>
<dbReference type="EC" id="6.1.1.12" evidence="9"/>
<dbReference type="InterPro" id="IPR012340">
    <property type="entry name" value="NA-bd_OB-fold"/>
</dbReference>
<evidence type="ECO:0000256" key="4">
    <source>
        <dbReference type="ARBA" id="ARBA00022741"/>
    </source>
</evidence>
<dbReference type="GO" id="GO:0005737">
    <property type="term" value="C:cytoplasm"/>
    <property type="evidence" value="ECO:0007669"/>
    <property type="project" value="UniProtKB-SubCell"/>
</dbReference>
<keyword evidence="7 9" id="KW-0030">Aminoacyl-tRNA synthetase</keyword>
<proteinExistence type="inferred from homology"/>
<comment type="catalytic activity">
    <reaction evidence="8 9">
        <text>tRNA(Asp) + L-aspartate + ATP = L-aspartyl-tRNA(Asp) + AMP + diphosphate</text>
        <dbReference type="Rhea" id="RHEA:19649"/>
        <dbReference type="Rhea" id="RHEA-COMP:9660"/>
        <dbReference type="Rhea" id="RHEA-COMP:9678"/>
        <dbReference type="ChEBI" id="CHEBI:29991"/>
        <dbReference type="ChEBI" id="CHEBI:30616"/>
        <dbReference type="ChEBI" id="CHEBI:33019"/>
        <dbReference type="ChEBI" id="CHEBI:78442"/>
        <dbReference type="ChEBI" id="CHEBI:78516"/>
        <dbReference type="ChEBI" id="CHEBI:456215"/>
        <dbReference type="EC" id="6.1.1.12"/>
    </reaction>
</comment>
<dbReference type="NCBIfam" id="NF001750">
    <property type="entry name" value="PRK00476.1"/>
    <property type="match status" value="1"/>
</dbReference>
<dbReference type="Pfam" id="PF00152">
    <property type="entry name" value="tRNA-synt_2"/>
    <property type="match status" value="1"/>
</dbReference>
<organism evidence="11 12">
    <name type="scientific">Vibrio thalassae</name>
    <dbReference type="NCBI Taxonomy" id="1243014"/>
    <lineage>
        <taxon>Bacteria</taxon>
        <taxon>Pseudomonadati</taxon>
        <taxon>Pseudomonadota</taxon>
        <taxon>Gammaproteobacteria</taxon>
        <taxon>Vibrionales</taxon>
        <taxon>Vibrionaceae</taxon>
        <taxon>Vibrio</taxon>
    </lineage>
</organism>
<dbReference type="GO" id="GO:0003676">
    <property type="term" value="F:nucleic acid binding"/>
    <property type="evidence" value="ECO:0007669"/>
    <property type="project" value="InterPro"/>
</dbReference>
<dbReference type="InterPro" id="IPR004115">
    <property type="entry name" value="GAD-like_sf"/>
</dbReference>
<dbReference type="InterPro" id="IPR045864">
    <property type="entry name" value="aa-tRNA-synth_II/BPL/LPL"/>
</dbReference>
<feature type="binding site" evidence="9">
    <location>
        <position position="516"/>
    </location>
    <ligand>
        <name>ATP</name>
        <dbReference type="ChEBI" id="CHEBI:30616"/>
    </ligand>
</feature>
<evidence type="ECO:0000256" key="3">
    <source>
        <dbReference type="ARBA" id="ARBA00022598"/>
    </source>
</evidence>
<comment type="subcellular location">
    <subcellularLocation>
        <location evidence="9">Cytoplasm</location>
    </subcellularLocation>
</comment>
<dbReference type="InterPro" id="IPR047090">
    <property type="entry name" value="AspRS_core"/>
</dbReference>
<comment type="function">
    <text evidence="9">Catalyzes the attachment of L-aspartate to tRNA(Asp) in a two-step reaction: L-aspartate is first activated by ATP to form Asp-AMP and then transferred to the acceptor end of tRNA(Asp).</text>
</comment>
<protein>
    <recommendedName>
        <fullName evidence="9">Aspartate--tRNA ligase</fullName>
        <ecNumber evidence="9">6.1.1.12</ecNumber>
    </recommendedName>
    <alternativeName>
        <fullName evidence="9">Aspartyl-tRNA synthetase</fullName>
        <shortName evidence="9">AspRS</shortName>
    </alternativeName>
</protein>
<dbReference type="InterPro" id="IPR002312">
    <property type="entry name" value="Asp/Asn-tRNA-synth_IIb"/>
</dbReference>
<keyword evidence="5 9" id="KW-0067">ATP-binding</keyword>
<dbReference type="HAMAP" id="MF_00044">
    <property type="entry name" value="Asp_tRNA_synth_type1"/>
    <property type="match status" value="1"/>
</dbReference>
<dbReference type="GO" id="GO:0004815">
    <property type="term" value="F:aspartate-tRNA ligase activity"/>
    <property type="evidence" value="ECO:0007669"/>
    <property type="project" value="UniProtKB-UniRule"/>
</dbReference>
<evidence type="ECO:0000259" key="10">
    <source>
        <dbReference type="PROSITE" id="PS50862"/>
    </source>
</evidence>
<dbReference type="AlphaFoldDB" id="A0A240EEN8"/>
<feature type="binding site" evidence="9">
    <location>
        <position position="523"/>
    </location>
    <ligand>
        <name>L-aspartate</name>
        <dbReference type="ChEBI" id="CHEBI:29991"/>
    </ligand>
</feature>
<dbReference type="Proteomes" id="UP000219336">
    <property type="component" value="Unassembled WGS sequence"/>
</dbReference>
<dbReference type="InterPro" id="IPR029351">
    <property type="entry name" value="GAD_dom"/>
</dbReference>
<dbReference type="Gene3D" id="2.40.50.140">
    <property type="entry name" value="Nucleic acid-binding proteins"/>
    <property type="match status" value="1"/>
</dbReference>
<evidence type="ECO:0000256" key="1">
    <source>
        <dbReference type="ARBA" id="ARBA00006303"/>
    </source>
</evidence>
<feature type="binding site" evidence="9">
    <location>
        <begin position="251"/>
        <end position="253"/>
    </location>
    <ligand>
        <name>ATP</name>
        <dbReference type="ChEBI" id="CHEBI:30616"/>
    </ligand>
</feature>
<feature type="binding site" evidence="9">
    <location>
        <begin position="568"/>
        <end position="571"/>
    </location>
    <ligand>
        <name>ATP</name>
        <dbReference type="ChEBI" id="CHEBI:30616"/>
    </ligand>
</feature>
<dbReference type="PANTHER" id="PTHR22594">
    <property type="entry name" value="ASPARTYL/LYSYL-TRNA SYNTHETASE"/>
    <property type="match status" value="1"/>
</dbReference>
<feature type="binding site" evidence="9">
    <location>
        <position position="205"/>
    </location>
    <ligand>
        <name>L-aspartate</name>
        <dbReference type="ChEBI" id="CHEBI:29991"/>
    </ligand>
</feature>
<keyword evidence="6 9" id="KW-0648">Protein biosynthesis</keyword>
<dbReference type="Gene3D" id="3.30.930.10">
    <property type="entry name" value="Bira Bifunctional Protein, Domain 2"/>
    <property type="match status" value="1"/>
</dbReference>
<dbReference type="SUPFAM" id="SSF55261">
    <property type="entry name" value="GAD domain-like"/>
    <property type="match status" value="1"/>
</dbReference>
<evidence type="ECO:0000256" key="6">
    <source>
        <dbReference type="ARBA" id="ARBA00022917"/>
    </source>
</evidence>
<dbReference type="SUPFAM" id="SSF50249">
    <property type="entry name" value="Nucleic acid-binding proteins"/>
    <property type="match status" value="1"/>
</dbReference>
<dbReference type="Gene3D" id="3.30.1360.30">
    <property type="entry name" value="GAD-like domain"/>
    <property type="match status" value="1"/>
</dbReference>
<dbReference type="CDD" id="cd00777">
    <property type="entry name" value="AspRS_core"/>
    <property type="match status" value="1"/>
</dbReference>
<evidence type="ECO:0000313" key="11">
    <source>
        <dbReference type="EMBL" id="SNX47147.1"/>
    </source>
</evidence>
<feature type="domain" description="Aminoacyl-transfer RNA synthetases class-II family profile" evidence="10">
    <location>
        <begin position="180"/>
        <end position="589"/>
    </location>
</feature>
<comment type="caution">
    <text evidence="9">Lacks conserved residue(s) required for the propagation of feature annotation.</text>
</comment>
<gene>
    <name evidence="9 11" type="primary">aspS</name>
    <name evidence="11" type="ORF">VTH8203_00748</name>
</gene>
<dbReference type="Pfam" id="PF02938">
    <property type="entry name" value="GAD"/>
    <property type="match status" value="1"/>
</dbReference>
<evidence type="ECO:0000256" key="8">
    <source>
        <dbReference type="ARBA" id="ARBA00047904"/>
    </source>
</evidence>
<feature type="binding site" evidence="9">
    <location>
        <position position="482"/>
    </location>
    <ligand>
        <name>L-aspartate</name>
        <dbReference type="ChEBI" id="CHEBI:29991"/>
    </ligand>
</feature>
<evidence type="ECO:0000256" key="5">
    <source>
        <dbReference type="ARBA" id="ARBA00022840"/>
    </source>
</evidence>
<keyword evidence="2 9" id="KW-0963">Cytoplasm</keyword>
<accession>A0A240EEN8</accession>
<sequence>MNLCFYGCNVSWLENSHSPILYVSLSLLEIGKFTMRSHYCGHLNKSLAGQTVELCGWVNRRRDLGGLIFIDMRDREGIVQVVVDPDMADAYEVANQLRNEFCIKLTGEVRVRPESQVNKDMATGEVEILATGLEIINRSDVLPLDFNQTNTEEQRLKYRYIDLRRPEMSDRIKLRAKASSFVRRFLDDNGFLDIETPVLTKATPEGARDYLVPSRVHKGSFYALPQSPQLFKQLLMMSGFDRYYQIVKCFRDEDLRADRQPEFTQIDIETSFMSAEQVREVTEKMVRDMWQELLNVDLGQFPVMPFSEAIRRFGSDKPDLRNPLELVDVADLVKDVEFKVFSGPANDEKGRVAVIRVPGGAALTRKQIDDYAAFVGIYGAKGLAWMKVNDRAAGMEGIQSPVAKFLNEDVINGILERTEAESGDIILFGADKANTVAEAMGALRLKIGKDLELTDESKWAPLWVVDFPMFEEDDEGNLHAMHHPFTSPLGMTAEELKVNPASANSNAYDMVLNGYEVGGGSVRIHNAEMQAAVFEILGIDAEEQREKFGFLLDALKFGTPPHAGLAFGLDRLVMLLCGTENIRDVIAFPKTTAAACLLTDAPSAANPAALEELAIAVTAAKEKKDS</sequence>
<dbReference type="InterPro" id="IPR047089">
    <property type="entry name" value="Asp-tRNA-ligase_1_N"/>
</dbReference>
<name>A0A240EEN8_9VIBR</name>
<dbReference type="InterPro" id="IPR006195">
    <property type="entry name" value="aa-tRNA-synth_II"/>
</dbReference>
<feature type="region of interest" description="Aspartate" evidence="9">
    <location>
        <begin position="229"/>
        <end position="232"/>
    </location>
</feature>
<feature type="binding site" evidence="9">
    <location>
        <position position="260"/>
    </location>
    <ligand>
        <name>ATP</name>
        <dbReference type="ChEBI" id="CHEBI:30616"/>
    </ligand>
</feature>
<dbReference type="GO" id="GO:0006422">
    <property type="term" value="P:aspartyl-tRNA aminoacylation"/>
    <property type="evidence" value="ECO:0007669"/>
    <property type="project" value="UniProtKB-UniRule"/>
</dbReference>
<dbReference type="FunFam" id="2.40.50.140:FF:000080">
    <property type="entry name" value="Aspartate--tRNA ligase"/>
    <property type="match status" value="1"/>
</dbReference>
<keyword evidence="12" id="KW-1185">Reference proteome</keyword>
<evidence type="ECO:0000256" key="2">
    <source>
        <dbReference type="ARBA" id="ARBA00022490"/>
    </source>
</evidence>
<dbReference type="PRINTS" id="PR01042">
    <property type="entry name" value="TRNASYNTHASP"/>
</dbReference>
<dbReference type="PANTHER" id="PTHR22594:SF5">
    <property type="entry name" value="ASPARTATE--TRNA LIGASE, MITOCHONDRIAL"/>
    <property type="match status" value="1"/>
</dbReference>
<comment type="similarity">
    <text evidence="1 9">Belongs to the class-II aminoacyl-tRNA synthetase family. Type 1 subfamily.</text>
</comment>
<feature type="binding site" evidence="9">
    <location>
        <position position="251"/>
    </location>
    <ligand>
        <name>L-aspartate</name>
        <dbReference type="ChEBI" id="CHEBI:29991"/>
    </ligand>
</feature>
<dbReference type="EMBL" id="OANU01000004">
    <property type="protein sequence ID" value="SNX47147.1"/>
    <property type="molecule type" value="Genomic_DNA"/>
</dbReference>
<dbReference type="InterPro" id="IPR004524">
    <property type="entry name" value="Asp-tRNA-ligase_1"/>
</dbReference>
<keyword evidence="4 9" id="KW-0547">Nucleotide-binding</keyword>
<dbReference type="PROSITE" id="PS50862">
    <property type="entry name" value="AA_TRNA_LIGASE_II"/>
    <property type="match status" value="1"/>
</dbReference>
<dbReference type="SUPFAM" id="SSF55681">
    <property type="entry name" value="Class II aaRS and biotin synthetases"/>
    <property type="match status" value="1"/>
</dbReference>
<comment type="subunit">
    <text evidence="9">Homodimer.</text>
</comment>
<dbReference type="NCBIfam" id="TIGR00459">
    <property type="entry name" value="aspS_bact"/>
    <property type="match status" value="1"/>
</dbReference>
<dbReference type="InterPro" id="IPR004364">
    <property type="entry name" value="Aa-tRNA-synt_II"/>
</dbReference>
<evidence type="ECO:0000256" key="9">
    <source>
        <dbReference type="HAMAP-Rule" id="MF_00044"/>
    </source>
</evidence>
<dbReference type="CDD" id="cd04317">
    <property type="entry name" value="EcAspRS_like_N"/>
    <property type="match status" value="1"/>
</dbReference>
<evidence type="ECO:0000313" key="12">
    <source>
        <dbReference type="Proteomes" id="UP000219336"/>
    </source>
</evidence>
<reference evidence="12" key="1">
    <citation type="submission" date="2016-06" db="EMBL/GenBank/DDBJ databases">
        <authorList>
            <person name="Rodrigo-Torres L."/>
            <person name="Arahal R.D."/>
            <person name="Lucena T."/>
        </authorList>
    </citation>
    <scope>NUCLEOTIDE SEQUENCE [LARGE SCALE GENOMIC DNA]</scope>
    <source>
        <strain evidence="12">CECT8203</strain>
    </source>
</reference>
<dbReference type="Pfam" id="PF01336">
    <property type="entry name" value="tRNA_anti-codon"/>
    <property type="match status" value="1"/>
</dbReference>
<keyword evidence="3 9" id="KW-0436">Ligase</keyword>